<sequence length="376" mass="42367">MDIYLVGGAVRDRLLGLEVKDRDWVVVGATPDDMLARGFKPVGQDFPVFLHPDSGEEYALARTERKSGKGYTGFTFHASPEVTLEDDLIRRDLTINAIAQSEDGELHDPCGGRRDLALRLLRHVSPAFTEDPLRVLRVARFYARFAHLGFKVAEETLALLSDISRGDELEHLTPERVWQECQRALSTRSPACFFQLLQQVGALGQVLPDCINLSCDRLQQLLAHLSPPQPAERVFALLTWTLTEHLSLKDARALIIELCNHLRIPNRFRDLALKNREHGRALGQFDQLDAEQRLLTLKGLDLLRRPEPLEDLLMIGRAITPGLPEKRLTALQQLLQEIKAIDSHALMAEGYTGKALGEALAQRQLEHCMRYREAVS</sequence>
<dbReference type="InterPro" id="IPR002646">
    <property type="entry name" value="PolA_pol_head_dom"/>
</dbReference>
<dbReference type="CDD" id="cd05398">
    <property type="entry name" value="NT_ClassII-CCAase"/>
    <property type="match status" value="1"/>
</dbReference>
<feature type="binding site" evidence="11">
    <location>
        <position position="140"/>
    </location>
    <ligand>
        <name>CTP</name>
        <dbReference type="ChEBI" id="CHEBI:37563"/>
    </ligand>
</feature>
<dbReference type="InterPro" id="IPR050124">
    <property type="entry name" value="tRNA_CCA-adding_enzyme"/>
</dbReference>
<evidence type="ECO:0000256" key="9">
    <source>
        <dbReference type="ARBA" id="ARBA00022842"/>
    </source>
</evidence>
<dbReference type="Proteomes" id="UP000538931">
    <property type="component" value="Unassembled WGS sequence"/>
</dbReference>
<comment type="caution">
    <text evidence="14">The sequence shown here is derived from an EMBL/GenBank/DDBJ whole genome shotgun (WGS) entry which is preliminary data.</text>
</comment>
<keyword evidence="4 11" id="KW-0548">Nucleotidyltransferase</keyword>
<evidence type="ECO:0000313" key="15">
    <source>
        <dbReference type="Proteomes" id="UP000538931"/>
    </source>
</evidence>
<feature type="binding site" evidence="11">
    <location>
        <position position="23"/>
    </location>
    <ligand>
        <name>Mg(2+)</name>
        <dbReference type="ChEBI" id="CHEBI:18420"/>
    </ligand>
</feature>
<dbReference type="Gene3D" id="1.10.3090.10">
    <property type="entry name" value="cca-adding enzyme, domain 2"/>
    <property type="match status" value="1"/>
</dbReference>
<dbReference type="InterPro" id="IPR012006">
    <property type="entry name" value="CCA_bact"/>
</dbReference>
<evidence type="ECO:0000256" key="5">
    <source>
        <dbReference type="ARBA" id="ARBA00022723"/>
    </source>
</evidence>
<dbReference type="SUPFAM" id="SSF81891">
    <property type="entry name" value="Poly A polymerase C-terminal region-like"/>
    <property type="match status" value="1"/>
</dbReference>
<evidence type="ECO:0000256" key="11">
    <source>
        <dbReference type="HAMAP-Rule" id="MF_01262"/>
    </source>
</evidence>
<keyword evidence="2 11" id="KW-0808">Transferase</keyword>
<dbReference type="EC" id="2.7.7.72" evidence="11"/>
<dbReference type="Gene3D" id="3.30.460.10">
    <property type="entry name" value="Beta Polymerase, domain 2"/>
    <property type="match status" value="1"/>
</dbReference>
<feature type="binding site" evidence="11">
    <location>
        <position position="11"/>
    </location>
    <ligand>
        <name>CTP</name>
        <dbReference type="ChEBI" id="CHEBI:37563"/>
    </ligand>
</feature>
<evidence type="ECO:0000259" key="12">
    <source>
        <dbReference type="Pfam" id="PF01743"/>
    </source>
</evidence>
<keyword evidence="10 11" id="KW-0694">RNA-binding</keyword>
<feature type="binding site" evidence="11">
    <location>
        <position position="91"/>
    </location>
    <ligand>
        <name>CTP</name>
        <dbReference type="ChEBI" id="CHEBI:37563"/>
    </ligand>
</feature>
<dbReference type="GO" id="GO:0000049">
    <property type="term" value="F:tRNA binding"/>
    <property type="evidence" value="ECO:0007669"/>
    <property type="project" value="UniProtKB-UniRule"/>
</dbReference>
<dbReference type="EMBL" id="JACEMT010000030">
    <property type="protein sequence ID" value="MBA4500936.1"/>
    <property type="molecule type" value="Genomic_DNA"/>
</dbReference>
<gene>
    <name evidence="11" type="primary">cca</name>
    <name evidence="14" type="ORF">H1S06_00945</name>
</gene>
<feature type="binding site" evidence="11">
    <location>
        <position position="11"/>
    </location>
    <ligand>
        <name>ATP</name>
        <dbReference type="ChEBI" id="CHEBI:30616"/>
    </ligand>
</feature>
<keyword evidence="15" id="KW-1185">Reference proteome</keyword>
<dbReference type="AlphaFoldDB" id="A0A7W2A9N0"/>
<reference evidence="14 15" key="1">
    <citation type="submission" date="2020-07" db="EMBL/GenBank/DDBJ databases">
        <title>Bacterium isolated from marien macroalgae.</title>
        <authorList>
            <person name="Zhu K."/>
            <person name="Lu D."/>
            <person name="Du Z."/>
        </authorList>
    </citation>
    <scope>NUCLEOTIDE SEQUENCE [LARGE SCALE GENOMIC DNA]</scope>
    <source>
        <strain evidence="14 15">3-1745</strain>
    </source>
</reference>
<evidence type="ECO:0000256" key="7">
    <source>
        <dbReference type="ARBA" id="ARBA00022800"/>
    </source>
</evidence>
<dbReference type="RefSeq" id="WP_181736406.1">
    <property type="nucleotide sequence ID" value="NZ_JACEMT010000030.1"/>
</dbReference>
<evidence type="ECO:0000256" key="8">
    <source>
        <dbReference type="ARBA" id="ARBA00022840"/>
    </source>
</evidence>
<feature type="binding site" evidence="11">
    <location>
        <position position="137"/>
    </location>
    <ligand>
        <name>CTP</name>
        <dbReference type="ChEBI" id="CHEBI:37563"/>
    </ligand>
</feature>
<keyword evidence="5 11" id="KW-0479">Metal-binding</keyword>
<feature type="binding site" evidence="11">
    <location>
        <position position="21"/>
    </location>
    <ligand>
        <name>Mg(2+)</name>
        <dbReference type="ChEBI" id="CHEBI:18420"/>
    </ligand>
</feature>
<dbReference type="SUPFAM" id="SSF81301">
    <property type="entry name" value="Nucleotidyltransferase"/>
    <property type="match status" value="1"/>
</dbReference>
<feature type="binding site" evidence="11">
    <location>
        <position position="140"/>
    </location>
    <ligand>
        <name>ATP</name>
        <dbReference type="ChEBI" id="CHEBI:30616"/>
    </ligand>
</feature>
<comment type="similarity">
    <text evidence="11">Belongs to the tRNA nucleotidyltransferase/poly(A) polymerase family. Bacterial CCA-adding enzyme type 2 subfamily.</text>
</comment>
<dbReference type="HAMAP" id="MF_01262">
    <property type="entry name" value="CCA_bact_type2"/>
    <property type="match status" value="1"/>
</dbReference>
<keyword evidence="7 11" id="KW-0692">RNA repair</keyword>
<accession>A0A7W2A9N0</accession>
<dbReference type="GO" id="GO:0001680">
    <property type="term" value="P:tRNA 3'-terminal CCA addition"/>
    <property type="evidence" value="ECO:0007669"/>
    <property type="project" value="UniProtKB-UniRule"/>
</dbReference>
<evidence type="ECO:0000256" key="6">
    <source>
        <dbReference type="ARBA" id="ARBA00022741"/>
    </source>
</evidence>
<dbReference type="Pfam" id="PF01743">
    <property type="entry name" value="PolyA_pol"/>
    <property type="match status" value="1"/>
</dbReference>
<evidence type="ECO:0000259" key="13">
    <source>
        <dbReference type="Pfam" id="PF12627"/>
    </source>
</evidence>
<dbReference type="InterPro" id="IPR043519">
    <property type="entry name" value="NT_sf"/>
</dbReference>
<dbReference type="GO" id="GO:0042245">
    <property type="term" value="P:RNA repair"/>
    <property type="evidence" value="ECO:0007669"/>
    <property type="project" value="UniProtKB-KW"/>
</dbReference>
<keyword evidence="8 11" id="KW-0067">ATP-binding</keyword>
<feature type="binding site" evidence="11">
    <location>
        <position position="137"/>
    </location>
    <ligand>
        <name>ATP</name>
        <dbReference type="ChEBI" id="CHEBI:30616"/>
    </ligand>
</feature>
<comment type="function">
    <text evidence="11">Catalyzes the addition and repair of the essential 3'-terminal CCA sequence in tRNAs without using a nucleic acid template. Adds these three nucleotides in the order of C, C, and A to the tRNA nucleotide-73, using CTP and ATP as substrates and producing inorganic pyrophosphate. tRNA 3'-terminal CCA addition is required both for tRNA processing and repair. Also involved in tRNA surveillance by mediating tandem CCA addition to generate a CCACCA at the 3' terminus of unstable tRNAs. While stable tRNAs receive only 3'-terminal CCA, unstable tRNAs are marked with CCACCA and rapidly degraded.</text>
</comment>
<keyword evidence="9 11" id="KW-0460">Magnesium</keyword>
<dbReference type="PANTHER" id="PTHR47545">
    <property type="entry name" value="MULTIFUNCTIONAL CCA PROTEIN"/>
    <property type="match status" value="1"/>
</dbReference>
<evidence type="ECO:0000256" key="10">
    <source>
        <dbReference type="ARBA" id="ARBA00022884"/>
    </source>
</evidence>
<feature type="binding site" evidence="11">
    <location>
        <position position="8"/>
    </location>
    <ligand>
        <name>CTP</name>
        <dbReference type="ChEBI" id="CHEBI:37563"/>
    </ligand>
</feature>
<organism evidence="14 15">
    <name type="scientific">Marinobacterium marinum</name>
    <dbReference type="NCBI Taxonomy" id="2756129"/>
    <lineage>
        <taxon>Bacteria</taxon>
        <taxon>Pseudomonadati</taxon>
        <taxon>Pseudomonadota</taxon>
        <taxon>Gammaproteobacteria</taxon>
        <taxon>Oceanospirillales</taxon>
        <taxon>Oceanospirillaceae</taxon>
        <taxon>Marinobacterium</taxon>
    </lineage>
</organism>
<dbReference type="PIRSF" id="PIRSF000813">
    <property type="entry name" value="CCA_bact"/>
    <property type="match status" value="1"/>
</dbReference>
<dbReference type="GO" id="GO:0005524">
    <property type="term" value="F:ATP binding"/>
    <property type="evidence" value="ECO:0007669"/>
    <property type="project" value="UniProtKB-UniRule"/>
</dbReference>
<dbReference type="GO" id="GO:0000287">
    <property type="term" value="F:magnesium ion binding"/>
    <property type="evidence" value="ECO:0007669"/>
    <property type="project" value="UniProtKB-UniRule"/>
</dbReference>
<protein>
    <recommendedName>
        <fullName evidence="11">CCA-adding enzyme</fullName>
        <ecNumber evidence="11">2.7.7.72</ecNumber>
    </recommendedName>
    <alternativeName>
        <fullName evidence="11">CCA tRNA nucleotidyltransferase</fullName>
    </alternativeName>
    <alternativeName>
        <fullName evidence="11">tRNA CCA-pyrophosphorylase</fullName>
    </alternativeName>
    <alternativeName>
        <fullName evidence="11">tRNA adenylyl-/cytidylyl- transferase</fullName>
    </alternativeName>
    <alternativeName>
        <fullName evidence="11">tRNA nucleotidyltransferase</fullName>
    </alternativeName>
    <alternativeName>
        <fullName evidence="11">tRNA-NT</fullName>
    </alternativeName>
</protein>
<evidence type="ECO:0000313" key="14">
    <source>
        <dbReference type="EMBL" id="MBA4500936.1"/>
    </source>
</evidence>
<keyword evidence="3 11" id="KW-0819">tRNA processing</keyword>
<evidence type="ECO:0000256" key="3">
    <source>
        <dbReference type="ARBA" id="ARBA00022694"/>
    </source>
</evidence>
<feature type="domain" description="tRNA nucleotidyltransferase/poly(A) polymerase RNA and SrmB- binding" evidence="13">
    <location>
        <begin position="149"/>
        <end position="209"/>
    </location>
</feature>
<dbReference type="PANTHER" id="PTHR47545:SF1">
    <property type="entry name" value="MULTIFUNCTIONAL CCA PROTEIN"/>
    <property type="match status" value="1"/>
</dbReference>
<evidence type="ECO:0000256" key="1">
    <source>
        <dbReference type="ARBA" id="ARBA00001946"/>
    </source>
</evidence>
<proteinExistence type="inferred from homology"/>
<evidence type="ECO:0000256" key="2">
    <source>
        <dbReference type="ARBA" id="ARBA00022679"/>
    </source>
</evidence>
<evidence type="ECO:0000256" key="4">
    <source>
        <dbReference type="ARBA" id="ARBA00022695"/>
    </source>
</evidence>
<feature type="binding site" evidence="11">
    <location>
        <position position="91"/>
    </location>
    <ligand>
        <name>ATP</name>
        <dbReference type="ChEBI" id="CHEBI:30616"/>
    </ligand>
</feature>
<keyword evidence="6 11" id="KW-0547">Nucleotide-binding</keyword>
<dbReference type="InterPro" id="IPR032828">
    <property type="entry name" value="PolyA_RNA-bd"/>
</dbReference>
<dbReference type="GO" id="GO:0004810">
    <property type="term" value="F:CCA tRNA nucleotidyltransferase activity"/>
    <property type="evidence" value="ECO:0007669"/>
    <property type="project" value="UniProtKB-UniRule"/>
</dbReference>
<dbReference type="Pfam" id="PF12627">
    <property type="entry name" value="PolyA_pol_RNAbd"/>
    <property type="match status" value="1"/>
</dbReference>
<feature type="binding site" evidence="11">
    <location>
        <position position="8"/>
    </location>
    <ligand>
        <name>ATP</name>
        <dbReference type="ChEBI" id="CHEBI:30616"/>
    </ligand>
</feature>
<comment type="catalytic activity">
    <reaction evidence="11">
        <text>a tRNA precursor + 2 CTP + ATP = a tRNA with a 3' CCA end + 3 diphosphate</text>
        <dbReference type="Rhea" id="RHEA:14433"/>
        <dbReference type="Rhea" id="RHEA-COMP:10465"/>
        <dbReference type="Rhea" id="RHEA-COMP:10468"/>
        <dbReference type="ChEBI" id="CHEBI:30616"/>
        <dbReference type="ChEBI" id="CHEBI:33019"/>
        <dbReference type="ChEBI" id="CHEBI:37563"/>
        <dbReference type="ChEBI" id="CHEBI:74896"/>
        <dbReference type="ChEBI" id="CHEBI:83071"/>
        <dbReference type="EC" id="2.7.7.72"/>
    </reaction>
</comment>
<comment type="catalytic activity">
    <reaction evidence="11">
        <text>a tRNA with a 3' CCA end + 2 CTP + ATP = a tRNA with a 3' CCACCA end + 3 diphosphate</text>
        <dbReference type="Rhea" id="RHEA:76235"/>
        <dbReference type="Rhea" id="RHEA-COMP:10468"/>
        <dbReference type="Rhea" id="RHEA-COMP:18655"/>
        <dbReference type="ChEBI" id="CHEBI:30616"/>
        <dbReference type="ChEBI" id="CHEBI:33019"/>
        <dbReference type="ChEBI" id="CHEBI:37563"/>
        <dbReference type="ChEBI" id="CHEBI:83071"/>
        <dbReference type="ChEBI" id="CHEBI:195187"/>
    </reaction>
</comment>
<feature type="domain" description="Poly A polymerase head" evidence="12">
    <location>
        <begin position="3"/>
        <end position="122"/>
    </location>
</feature>
<name>A0A7W2A9N0_9GAMM</name>
<comment type="cofactor">
    <cofactor evidence="1 11">
        <name>Mg(2+)</name>
        <dbReference type="ChEBI" id="CHEBI:18420"/>
    </cofactor>
</comment>
<comment type="miscellaneous">
    <text evidence="11">A single active site specifically recognizes both ATP and CTP and is responsible for their addition.</text>
</comment>